<dbReference type="EMBL" id="RCWN01000001">
    <property type="protein sequence ID" value="RLQ87789.1"/>
    <property type="molecule type" value="Genomic_DNA"/>
</dbReference>
<dbReference type="RefSeq" id="WP_121644753.1">
    <property type="nucleotide sequence ID" value="NZ_RCWN01000001.1"/>
</dbReference>
<protein>
    <recommendedName>
        <fullName evidence="3">3-deoxy-manno-octulosonate cytidylyltransferase</fullName>
    </recommendedName>
</protein>
<accession>A0A3L7JBI3</accession>
<reference evidence="1 2" key="1">
    <citation type="submission" date="2018-10" db="EMBL/GenBank/DDBJ databases">
        <title>Notoacmeibacter sp. M2BS9Y-3-1, whole genome shotgun sequence.</title>
        <authorList>
            <person name="Tuo L."/>
        </authorList>
    </citation>
    <scope>NUCLEOTIDE SEQUENCE [LARGE SCALE GENOMIC DNA]</scope>
    <source>
        <strain evidence="1 2">M2BS9Y-3-1</strain>
    </source>
</reference>
<keyword evidence="2" id="KW-1185">Reference proteome</keyword>
<evidence type="ECO:0000313" key="1">
    <source>
        <dbReference type="EMBL" id="RLQ87789.1"/>
    </source>
</evidence>
<comment type="caution">
    <text evidence="1">The sequence shown here is derived from an EMBL/GenBank/DDBJ whole genome shotgun (WGS) entry which is preliminary data.</text>
</comment>
<sequence>MRTDSTNPLIAELRQFDKVVIFANSAVADPARYAADADPKRLHIFFGPVWKILGERFEQACLICQPMRGPDAMVQSEKDREATRMLMSHDRFVGSVAVRGGKRHRKPLEDTPATVKPEGADYLIDARPVVHGWYPDGKAPSTGFLMALWLLENCPWMTVTLDGFTGVPDGSNKMLNSHDWLVEQSVLEVERRSGRLFRRPDPKVTTVDTLRRRYPDMPVEEITEVVQGNLEVSLSATRNLAAKAAYRHNRATTLRKWGARIRSALPGKRSA</sequence>
<gene>
    <name evidence="1" type="ORF">D8780_05795</name>
</gene>
<evidence type="ECO:0000313" key="2">
    <source>
        <dbReference type="Proteomes" id="UP000281094"/>
    </source>
</evidence>
<evidence type="ECO:0008006" key="3">
    <source>
        <dbReference type="Google" id="ProtNLM"/>
    </source>
</evidence>
<proteinExistence type="predicted"/>
<name>A0A3L7JBI3_9HYPH</name>
<dbReference type="Proteomes" id="UP000281094">
    <property type="component" value="Unassembled WGS sequence"/>
</dbReference>
<dbReference type="AlphaFoldDB" id="A0A3L7JBI3"/>
<organism evidence="1 2">
    <name type="scientific">Notoacmeibacter ruber</name>
    <dbReference type="NCBI Taxonomy" id="2670375"/>
    <lineage>
        <taxon>Bacteria</taxon>
        <taxon>Pseudomonadati</taxon>
        <taxon>Pseudomonadota</taxon>
        <taxon>Alphaproteobacteria</taxon>
        <taxon>Hyphomicrobiales</taxon>
        <taxon>Notoacmeibacteraceae</taxon>
        <taxon>Notoacmeibacter</taxon>
    </lineage>
</organism>